<dbReference type="Proteomes" id="UP001153148">
    <property type="component" value="Unassembled WGS sequence"/>
</dbReference>
<dbReference type="Pfam" id="PF12777">
    <property type="entry name" value="MT"/>
    <property type="match status" value="1"/>
</dbReference>
<name>A0ABN7NQ65_TIMPD</name>
<dbReference type="PANTHER" id="PTHR22878:SF70">
    <property type="entry name" value="DYNEIN HEAVY CHAIN 2, AXONEMAL"/>
    <property type="match status" value="1"/>
</dbReference>
<dbReference type="PANTHER" id="PTHR22878">
    <property type="entry name" value="DYNEIN HEAVY CHAIN 6, AXONEMAL-LIKE-RELATED"/>
    <property type="match status" value="1"/>
</dbReference>
<dbReference type="InterPro" id="IPR035706">
    <property type="entry name" value="AAA_9"/>
</dbReference>
<dbReference type="Gene3D" id="1.10.8.1220">
    <property type="match status" value="1"/>
</dbReference>
<protein>
    <submittedName>
        <fullName evidence="3">Uncharacterized protein</fullName>
    </submittedName>
</protein>
<dbReference type="InterPro" id="IPR024743">
    <property type="entry name" value="Dynein_HC_stalk"/>
</dbReference>
<proteinExistence type="predicted"/>
<accession>A0ABN7NQ65</accession>
<dbReference type="Gene3D" id="6.10.140.1060">
    <property type="match status" value="1"/>
</dbReference>
<keyword evidence="4" id="KW-1185">Reference proteome</keyword>
<reference evidence="3" key="1">
    <citation type="submission" date="2021-03" db="EMBL/GenBank/DDBJ databases">
        <authorList>
            <person name="Tran Van P."/>
        </authorList>
    </citation>
    <scope>NUCLEOTIDE SEQUENCE</scope>
</reference>
<dbReference type="Gene3D" id="1.20.920.20">
    <property type="match status" value="1"/>
</dbReference>
<dbReference type="EMBL" id="CAJPIN010005580">
    <property type="protein sequence ID" value="CAG2057544.1"/>
    <property type="molecule type" value="Genomic_DNA"/>
</dbReference>
<dbReference type="InterPro" id="IPR027417">
    <property type="entry name" value="P-loop_NTPase"/>
</dbReference>
<sequence>MSEVGGLGGEKTRWSETAENLTDLLTNVIGDVLLSAGVLAYQGAFTVDYRQELTAMWNKRCLSLGIPCAQNFSLIATLGEAVVIRTWNIAGLPVDSFSVDNGIIVSNARRWPLMIDPQGQANKWVKNMEQGNKNLCDQTERRQLHESVRVSHTVWVASHPRESGRRDRSINRMLLSVLHSSLMSSDIMKPGSGDWAVMIGFLQEAATTPLSSGSNVTLLNFMITPQGLQDQLLGILVAKERPELEKKKNELILEGASNKKQLKEIEDKILEVLSTSKGDILQNETAIQILSSSKILSEEIEAKQKVAALTEIEIDEARNQYKPVSKHSSILFFSISELANIEPMYQYSLVWFLHLYNQSITNSAKSDNLLRRLANLNEHFTNSIYRNVCRSLFEKDKIVFSLVLCVGILMAERALNMYQYSAEEQMFIVKTYWISGFIKNCKRMDLRENIWLKIQAVSPQVLAANF</sequence>
<gene>
    <name evidence="3" type="ORF">TPAB3V08_LOCUS4522</name>
</gene>
<dbReference type="Pfam" id="PF12781">
    <property type="entry name" value="AAA_9"/>
    <property type="match status" value="1"/>
</dbReference>
<evidence type="ECO:0000259" key="1">
    <source>
        <dbReference type="Pfam" id="PF12777"/>
    </source>
</evidence>
<dbReference type="InterPro" id="IPR026983">
    <property type="entry name" value="DHC"/>
</dbReference>
<feature type="domain" description="Dynein heavy chain ATP-binding dynein motor region" evidence="2">
    <location>
        <begin position="85"/>
        <end position="300"/>
    </location>
</feature>
<feature type="domain" description="Dynein heavy chain coiled coil stalk" evidence="1">
    <location>
        <begin position="4"/>
        <end position="54"/>
    </location>
</feature>
<evidence type="ECO:0000313" key="3">
    <source>
        <dbReference type="EMBL" id="CAG2057544.1"/>
    </source>
</evidence>
<dbReference type="Gene3D" id="3.40.50.300">
    <property type="entry name" value="P-loop containing nucleotide triphosphate hydrolases"/>
    <property type="match status" value="1"/>
</dbReference>
<organism evidence="3 4">
    <name type="scientific">Timema podura</name>
    <name type="common">Walking stick</name>
    <dbReference type="NCBI Taxonomy" id="61482"/>
    <lineage>
        <taxon>Eukaryota</taxon>
        <taxon>Metazoa</taxon>
        <taxon>Ecdysozoa</taxon>
        <taxon>Arthropoda</taxon>
        <taxon>Hexapoda</taxon>
        <taxon>Insecta</taxon>
        <taxon>Pterygota</taxon>
        <taxon>Neoptera</taxon>
        <taxon>Polyneoptera</taxon>
        <taxon>Phasmatodea</taxon>
        <taxon>Timematodea</taxon>
        <taxon>Timematoidea</taxon>
        <taxon>Timematidae</taxon>
        <taxon>Timema</taxon>
    </lineage>
</organism>
<evidence type="ECO:0000259" key="2">
    <source>
        <dbReference type="Pfam" id="PF12781"/>
    </source>
</evidence>
<evidence type="ECO:0000313" key="4">
    <source>
        <dbReference type="Proteomes" id="UP001153148"/>
    </source>
</evidence>
<comment type="caution">
    <text evidence="3">The sequence shown here is derived from an EMBL/GenBank/DDBJ whole genome shotgun (WGS) entry which is preliminary data.</text>
</comment>